<gene>
    <name evidence="2" type="ORF">GCM10008938_12890</name>
</gene>
<dbReference type="EMBL" id="BMOD01000003">
    <property type="protein sequence ID" value="GGJ28250.1"/>
    <property type="molecule type" value="Genomic_DNA"/>
</dbReference>
<dbReference type="Proteomes" id="UP000632222">
    <property type="component" value="Unassembled WGS sequence"/>
</dbReference>
<keyword evidence="1" id="KW-0472">Membrane</keyword>
<sequence>MDALLPLLGKLLLAGFLIYLLFGVVGYGMLWWHTRKKAALTPDPEPYQGPFFDGEIQDLLKPERQAEKDPVR</sequence>
<feature type="transmembrane region" description="Helical" evidence="1">
    <location>
        <begin position="12"/>
        <end position="32"/>
    </location>
</feature>
<evidence type="ECO:0000313" key="2">
    <source>
        <dbReference type="EMBL" id="GGJ28250.1"/>
    </source>
</evidence>
<comment type="caution">
    <text evidence="2">The sequence shown here is derived from an EMBL/GenBank/DDBJ whole genome shotgun (WGS) entry which is preliminary data.</text>
</comment>
<accession>A0ABQ2CWM7</accession>
<keyword evidence="1" id="KW-1133">Transmembrane helix</keyword>
<dbReference type="RefSeq" id="WP_189001555.1">
    <property type="nucleotide sequence ID" value="NZ_BMOD01000003.1"/>
</dbReference>
<evidence type="ECO:0000313" key="3">
    <source>
        <dbReference type="Proteomes" id="UP000632222"/>
    </source>
</evidence>
<keyword evidence="3" id="KW-1185">Reference proteome</keyword>
<keyword evidence="1" id="KW-0812">Transmembrane</keyword>
<reference evidence="3" key="1">
    <citation type="journal article" date="2019" name="Int. J. Syst. Evol. Microbiol.">
        <title>The Global Catalogue of Microorganisms (GCM) 10K type strain sequencing project: providing services to taxonomists for standard genome sequencing and annotation.</title>
        <authorList>
            <consortium name="The Broad Institute Genomics Platform"/>
            <consortium name="The Broad Institute Genome Sequencing Center for Infectious Disease"/>
            <person name="Wu L."/>
            <person name="Ma J."/>
        </authorList>
    </citation>
    <scope>NUCLEOTIDE SEQUENCE [LARGE SCALE GENOMIC DNA]</scope>
    <source>
        <strain evidence="3">JCM 14370</strain>
    </source>
</reference>
<proteinExistence type="predicted"/>
<evidence type="ECO:0000256" key="1">
    <source>
        <dbReference type="SAM" id="Phobius"/>
    </source>
</evidence>
<protein>
    <submittedName>
        <fullName evidence="2">Uncharacterized protein</fullName>
    </submittedName>
</protein>
<name>A0ABQ2CWM7_9DEIO</name>
<organism evidence="2 3">
    <name type="scientific">Deinococcus roseus</name>
    <dbReference type="NCBI Taxonomy" id="392414"/>
    <lineage>
        <taxon>Bacteria</taxon>
        <taxon>Thermotogati</taxon>
        <taxon>Deinococcota</taxon>
        <taxon>Deinococci</taxon>
        <taxon>Deinococcales</taxon>
        <taxon>Deinococcaceae</taxon>
        <taxon>Deinococcus</taxon>
    </lineage>
</organism>